<dbReference type="InterPro" id="IPR012340">
    <property type="entry name" value="NA-bd_OB-fold"/>
</dbReference>
<comment type="caution">
    <text evidence="3">The sequence shown here is derived from an EMBL/GenBank/DDBJ whole genome shotgun (WGS) entry which is preliminary data.</text>
</comment>
<dbReference type="GO" id="GO:0003723">
    <property type="term" value="F:RNA binding"/>
    <property type="evidence" value="ECO:0007669"/>
    <property type="project" value="TreeGrafter"/>
</dbReference>
<dbReference type="OrthoDB" id="412781at2759"/>
<dbReference type="SMART" id="SM00316">
    <property type="entry name" value="S1"/>
    <property type="match status" value="6"/>
</dbReference>
<dbReference type="PANTHER" id="PTHR23270">
    <property type="entry name" value="PROGRAMMED CELL DEATH PROTEIN 11 PRE-RRNA PROCESSING PROTEIN RRP5"/>
    <property type="match status" value="1"/>
</dbReference>
<evidence type="ECO:0000259" key="2">
    <source>
        <dbReference type="PROSITE" id="PS50126"/>
    </source>
</evidence>
<dbReference type="AlphaFoldDB" id="A0A4Y2JW60"/>
<dbReference type="InterPro" id="IPR045209">
    <property type="entry name" value="Rrp5"/>
</dbReference>
<sequence>MKKRHGTKGNSQKRKKQKAAKEIEKPDVIKAEVLDAKTLREGMLLLGCVIEIRANCFLMSLPGCLVGKVPLAHISNKYSEIIRSSEEEEDGEEEIETDLHSIVELGAVYPCKVLNVSNEERKRPSIVLSINPQDVNGELRLSSLFLKMVLHVAVQSVEDHGYVMDIGIKGAQGFLPFSASSGQKNLIPGQIIPTSVRKLPSQKGGNVVWLSELSLNDQFPEVEDDSLKLTSLLPGTNIATYITEIKSSFLYGKCMDFDACTNAMSLGNLNITEACKTSGTILYIHPVTHMIYLLLGPKPTPKSFKNFFKVKKFDVLRNVKYQHTWHHRLFFKAHHGTTGFVKQNEIEKTAISVDALSKDPVVPMARVVFLHYMDKLVHLSFNKKMLELEIVRLEDVQIGDIYKATVKKHTANGMFVTVCVSLSGFVRQIHISDAFVTMPEKLHPVGSQVNCRVLSLHPVSGLNLTCKESLLNLPKEGVLKSYEQAHPGQMYKGVIVQKTDAFILVLFFNDVKGVVPSEHIPESSVFFIGQTVPCRIIQCKPEKQKLKLSLLGDKHFTQNSSNTMQSQKSSTKTKTKNMLDLEKGQLDPKKTHKAVIKSITGHQLNILLDGGLIGRVHITELGCSEEDFMPLKQFKAGKNLKVHVIGSNARKSVNYLAITHQNMKHFCECSFEYPPPVPLQKEFFSGMSLMGFVKEVGDTSASIWLSPTQTGTLDYLHFSDNPKVLRKLKKKLKVGLSLSVSILDVEKKSKEKDAMSKISLTKIDCSLGKAAGRYEPELTAADLNKARK</sequence>
<dbReference type="SUPFAM" id="SSF50249">
    <property type="entry name" value="Nucleic acid-binding proteins"/>
    <property type="match status" value="5"/>
</dbReference>
<proteinExistence type="predicted"/>
<dbReference type="Proteomes" id="UP000499080">
    <property type="component" value="Unassembled WGS sequence"/>
</dbReference>
<dbReference type="PROSITE" id="PS50126">
    <property type="entry name" value="S1"/>
    <property type="match status" value="4"/>
</dbReference>
<feature type="region of interest" description="Disordered" evidence="1">
    <location>
        <begin position="1"/>
        <end position="23"/>
    </location>
</feature>
<reference evidence="3 4" key="1">
    <citation type="journal article" date="2019" name="Sci. Rep.">
        <title>Orb-weaving spider Araneus ventricosus genome elucidates the spidroin gene catalogue.</title>
        <authorList>
            <person name="Kono N."/>
            <person name="Nakamura H."/>
            <person name="Ohtoshi R."/>
            <person name="Moran D.A.P."/>
            <person name="Shinohara A."/>
            <person name="Yoshida Y."/>
            <person name="Fujiwara M."/>
            <person name="Mori M."/>
            <person name="Tomita M."/>
            <person name="Arakawa K."/>
        </authorList>
    </citation>
    <scope>NUCLEOTIDE SEQUENCE [LARGE SCALE GENOMIC DNA]</scope>
</reference>
<evidence type="ECO:0000313" key="4">
    <source>
        <dbReference type="Proteomes" id="UP000499080"/>
    </source>
</evidence>
<dbReference type="Pfam" id="PF00575">
    <property type="entry name" value="S1"/>
    <property type="match status" value="1"/>
</dbReference>
<dbReference type="InterPro" id="IPR003029">
    <property type="entry name" value="S1_domain"/>
</dbReference>
<feature type="domain" description="S1 motif" evidence="2">
    <location>
        <begin position="399"/>
        <end position="467"/>
    </location>
</feature>
<dbReference type="InterPro" id="IPR057302">
    <property type="entry name" value="Rrp5_S1"/>
</dbReference>
<feature type="domain" description="S1 motif" evidence="2">
    <location>
        <begin position="686"/>
        <end position="763"/>
    </location>
</feature>
<dbReference type="FunFam" id="2.40.50.140:FF:000103">
    <property type="entry name" value="protein RRP5 homolog"/>
    <property type="match status" value="1"/>
</dbReference>
<dbReference type="PANTHER" id="PTHR23270:SF10">
    <property type="entry name" value="PROTEIN RRP5 HOMOLOG"/>
    <property type="match status" value="1"/>
</dbReference>
<dbReference type="Gene3D" id="2.40.50.140">
    <property type="entry name" value="Nucleic acid-binding proteins"/>
    <property type="match status" value="5"/>
</dbReference>
<dbReference type="EMBL" id="BGPR01003881">
    <property type="protein sequence ID" value="GBM93532.1"/>
    <property type="molecule type" value="Genomic_DNA"/>
</dbReference>
<feature type="domain" description="S1 motif" evidence="2">
    <location>
        <begin position="42"/>
        <end position="131"/>
    </location>
</feature>
<feature type="domain" description="S1 motif" evidence="2">
    <location>
        <begin position="488"/>
        <end position="551"/>
    </location>
</feature>
<evidence type="ECO:0000313" key="3">
    <source>
        <dbReference type="EMBL" id="GBM93532.1"/>
    </source>
</evidence>
<dbReference type="GO" id="GO:0032040">
    <property type="term" value="C:small-subunit processome"/>
    <property type="evidence" value="ECO:0007669"/>
    <property type="project" value="TreeGrafter"/>
</dbReference>
<name>A0A4Y2JW60_ARAVE</name>
<dbReference type="GO" id="GO:0006364">
    <property type="term" value="P:rRNA processing"/>
    <property type="evidence" value="ECO:0007669"/>
    <property type="project" value="InterPro"/>
</dbReference>
<accession>A0A4Y2JW60</accession>
<gene>
    <name evidence="3" type="primary">PDCD11_0</name>
    <name evidence="3" type="ORF">AVEN_210318_1</name>
</gene>
<keyword evidence="4" id="KW-1185">Reference proteome</keyword>
<dbReference type="Pfam" id="PF23459">
    <property type="entry name" value="S1_RRP5"/>
    <property type="match status" value="2"/>
</dbReference>
<protein>
    <submittedName>
        <fullName evidence="3">Protein RRP5</fullName>
    </submittedName>
</protein>
<evidence type="ECO:0000256" key="1">
    <source>
        <dbReference type="SAM" id="MobiDB-lite"/>
    </source>
</evidence>
<organism evidence="3 4">
    <name type="scientific">Araneus ventricosus</name>
    <name type="common">Orbweaver spider</name>
    <name type="synonym">Epeira ventricosa</name>
    <dbReference type="NCBI Taxonomy" id="182803"/>
    <lineage>
        <taxon>Eukaryota</taxon>
        <taxon>Metazoa</taxon>
        <taxon>Ecdysozoa</taxon>
        <taxon>Arthropoda</taxon>
        <taxon>Chelicerata</taxon>
        <taxon>Arachnida</taxon>
        <taxon>Araneae</taxon>
        <taxon>Araneomorphae</taxon>
        <taxon>Entelegynae</taxon>
        <taxon>Araneoidea</taxon>
        <taxon>Araneidae</taxon>
        <taxon>Araneus</taxon>
    </lineage>
</organism>
<feature type="compositionally biased region" description="Basic residues" evidence="1">
    <location>
        <begin position="1"/>
        <end position="18"/>
    </location>
</feature>